<organism evidence="2 3">
    <name type="scientific">Halococcoides cellulosivorans</name>
    <dbReference type="NCBI Taxonomy" id="1679096"/>
    <lineage>
        <taxon>Archaea</taxon>
        <taxon>Methanobacteriati</taxon>
        <taxon>Methanobacteriota</taxon>
        <taxon>Stenosarchaea group</taxon>
        <taxon>Halobacteria</taxon>
        <taxon>Halobacteriales</taxon>
        <taxon>Haloarculaceae</taxon>
        <taxon>Halococcoides</taxon>
    </lineage>
</organism>
<reference evidence="2 3" key="1">
    <citation type="submission" date="2018-04" db="EMBL/GenBank/DDBJ databases">
        <title>Halococcoides cellulosivorans gen. nov., sp. nov., an extremely halophilic cellulose-utilizing haloarchaeon from hypersaline lakes.</title>
        <authorList>
            <person name="Sorokin D.Y."/>
            <person name="Toshchakov S.V."/>
            <person name="Samarov N.I."/>
            <person name="Korzhenkov A."/>
            <person name="Kublanov I.V."/>
        </authorList>
    </citation>
    <scope>NUCLEOTIDE SEQUENCE [LARGE SCALE GENOMIC DNA]</scope>
    <source>
        <strain evidence="2 3">HArcel1</strain>
    </source>
</reference>
<evidence type="ECO:0000313" key="2">
    <source>
        <dbReference type="EMBL" id="AWB27186.1"/>
    </source>
</evidence>
<dbReference type="Pfam" id="PF20398">
    <property type="entry name" value="DUF6691"/>
    <property type="match status" value="1"/>
</dbReference>
<name>A0A2R4X051_9EURY</name>
<dbReference type="EMBL" id="CP028858">
    <property type="protein sequence ID" value="AWB27186.1"/>
    <property type="molecule type" value="Genomic_DNA"/>
</dbReference>
<evidence type="ECO:0000313" key="3">
    <source>
        <dbReference type="Proteomes" id="UP000244727"/>
    </source>
</evidence>
<dbReference type="KEGG" id="harc:HARCEL1_05445"/>
<evidence type="ECO:0000256" key="1">
    <source>
        <dbReference type="SAM" id="Phobius"/>
    </source>
</evidence>
<accession>A0A2R4X051</accession>
<dbReference type="InterPro" id="IPR046513">
    <property type="entry name" value="DUF6691"/>
</dbReference>
<dbReference type="GeneID" id="36511930"/>
<feature type="transmembrane region" description="Helical" evidence="1">
    <location>
        <begin position="117"/>
        <end position="139"/>
    </location>
</feature>
<protein>
    <submittedName>
        <fullName evidence="2">Transporter protein</fullName>
    </submittedName>
</protein>
<dbReference type="RefSeq" id="WP_108381555.1">
    <property type="nucleotide sequence ID" value="NZ_CP028858.1"/>
</dbReference>
<keyword evidence="1" id="KW-0812">Transmembrane</keyword>
<dbReference type="Proteomes" id="UP000244727">
    <property type="component" value="Chromosome"/>
</dbReference>
<sequence length="142" mass="14601">MADRRLPVVFVGGLIFGAGLAISRMVRPEVVLSFLRLEDLGLLFVMGGAAVVTGVVIALATRSGRTAPLTGRPYTRRLKSMDRNVLLGGAIFGVGWGISGVCPGAAIASVGVGNWPILAAIAGMLAGAYLQAALWPLLVTGE</sequence>
<keyword evidence="3" id="KW-1185">Reference proteome</keyword>
<keyword evidence="1" id="KW-0472">Membrane</keyword>
<feature type="transmembrane region" description="Helical" evidence="1">
    <location>
        <begin position="85"/>
        <end position="111"/>
    </location>
</feature>
<gene>
    <name evidence="2" type="ORF">HARCEL1_05445</name>
</gene>
<dbReference type="AlphaFoldDB" id="A0A2R4X051"/>
<feature type="transmembrane region" description="Helical" evidence="1">
    <location>
        <begin position="40"/>
        <end position="64"/>
    </location>
</feature>
<proteinExistence type="predicted"/>
<keyword evidence="1" id="KW-1133">Transmembrane helix</keyword>